<feature type="compositionally biased region" description="Basic residues" evidence="1">
    <location>
        <begin position="217"/>
        <end position="226"/>
    </location>
</feature>
<protein>
    <submittedName>
        <fullName evidence="2">Uncharacterized protein</fullName>
    </submittedName>
</protein>
<reference evidence="2" key="1">
    <citation type="journal article" date="2020" name="Fungal Divers.">
        <title>Resolving the Mortierellaceae phylogeny through synthesis of multi-gene phylogenetics and phylogenomics.</title>
        <authorList>
            <person name="Vandepol N."/>
            <person name="Liber J."/>
            <person name="Desiro A."/>
            <person name="Na H."/>
            <person name="Kennedy M."/>
            <person name="Barry K."/>
            <person name="Grigoriev I.V."/>
            <person name="Miller A.N."/>
            <person name="O'Donnell K."/>
            <person name="Stajich J.E."/>
            <person name="Bonito G."/>
        </authorList>
    </citation>
    <scope>NUCLEOTIDE SEQUENCE</scope>
    <source>
        <strain evidence="2">NRRL 2769</strain>
    </source>
</reference>
<accession>A0A9P6SZE1</accession>
<organism evidence="2 3">
    <name type="scientific">Entomortierella chlamydospora</name>
    <dbReference type="NCBI Taxonomy" id="101097"/>
    <lineage>
        <taxon>Eukaryota</taxon>
        <taxon>Fungi</taxon>
        <taxon>Fungi incertae sedis</taxon>
        <taxon>Mucoromycota</taxon>
        <taxon>Mortierellomycotina</taxon>
        <taxon>Mortierellomycetes</taxon>
        <taxon>Mortierellales</taxon>
        <taxon>Mortierellaceae</taxon>
        <taxon>Entomortierella</taxon>
    </lineage>
</organism>
<evidence type="ECO:0000256" key="1">
    <source>
        <dbReference type="SAM" id="MobiDB-lite"/>
    </source>
</evidence>
<dbReference type="Proteomes" id="UP000703661">
    <property type="component" value="Unassembled WGS sequence"/>
</dbReference>
<name>A0A9P6SZE1_9FUNG</name>
<feature type="region of interest" description="Disordered" evidence="1">
    <location>
        <begin position="172"/>
        <end position="322"/>
    </location>
</feature>
<feature type="compositionally biased region" description="Polar residues" evidence="1">
    <location>
        <begin position="174"/>
        <end position="190"/>
    </location>
</feature>
<gene>
    <name evidence="2" type="ORF">BGZ80_010918</name>
</gene>
<dbReference type="AlphaFoldDB" id="A0A9P6SZE1"/>
<dbReference type="EMBL" id="JAAAID010000814">
    <property type="protein sequence ID" value="KAG0013688.1"/>
    <property type="molecule type" value="Genomic_DNA"/>
</dbReference>
<feature type="compositionally biased region" description="Basic and acidic residues" evidence="1">
    <location>
        <begin position="291"/>
        <end position="308"/>
    </location>
</feature>
<sequence>MTTILGEKTLPESASRRNDSRGNEYDKSNHRRNLGDRVDLIFSVQQMPPYSIGVAEASPTYQDDYETKFMKDKKKITRELHDLLRCRLDDIPPSTRASEFAVVGFMVSGPVLRTMYMSNPGGYVSRLVHHRETYTIASVPAQFPKNLKILHHLLSVKELLVRSKSIIDNIANGDISSGQDSESEPFSSSALPPRTQPSDQVKRTHIPKQQDSPDRAAKRKLQKPHIPRMAMKSRTTPSRDDFAHAPPTGTLHSPSPYDGHNSTQVTPVQAARNQRQKDGEGSVVSYLRNSKNIEDAEHHYKKPMESDTGKAAYSDSESYDDEYNKYEGEDEEAELEEVKMVEVAKRRGVIKDLSKKFAPSGSRKL</sequence>
<feature type="region of interest" description="Disordered" evidence="1">
    <location>
        <begin position="1"/>
        <end position="31"/>
    </location>
</feature>
<evidence type="ECO:0000313" key="3">
    <source>
        <dbReference type="Proteomes" id="UP000703661"/>
    </source>
</evidence>
<feature type="compositionally biased region" description="Polar residues" evidence="1">
    <location>
        <begin position="260"/>
        <end position="273"/>
    </location>
</feature>
<comment type="caution">
    <text evidence="2">The sequence shown here is derived from an EMBL/GenBank/DDBJ whole genome shotgun (WGS) entry which is preliminary data.</text>
</comment>
<keyword evidence="3" id="KW-1185">Reference proteome</keyword>
<evidence type="ECO:0000313" key="2">
    <source>
        <dbReference type="EMBL" id="KAG0013688.1"/>
    </source>
</evidence>
<proteinExistence type="predicted"/>
<feature type="compositionally biased region" description="Basic and acidic residues" evidence="1">
    <location>
        <begin position="14"/>
        <end position="31"/>
    </location>
</feature>